<dbReference type="AlphaFoldDB" id="A0A382KXD7"/>
<feature type="transmembrane region" description="Helical" evidence="1">
    <location>
        <begin position="12"/>
        <end position="39"/>
    </location>
</feature>
<dbReference type="Gene3D" id="1.20.1250.20">
    <property type="entry name" value="MFS general substrate transporter like domains"/>
    <property type="match status" value="2"/>
</dbReference>
<dbReference type="Pfam" id="PF07690">
    <property type="entry name" value="MFS_1"/>
    <property type="match status" value="1"/>
</dbReference>
<feature type="transmembrane region" description="Helical" evidence="1">
    <location>
        <begin position="143"/>
        <end position="164"/>
    </location>
</feature>
<dbReference type="GO" id="GO:0022857">
    <property type="term" value="F:transmembrane transporter activity"/>
    <property type="evidence" value="ECO:0007669"/>
    <property type="project" value="InterPro"/>
</dbReference>
<evidence type="ECO:0000313" key="3">
    <source>
        <dbReference type="EMBL" id="SVC28193.1"/>
    </source>
</evidence>
<feature type="transmembrane region" description="Helical" evidence="1">
    <location>
        <begin position="112"/>
        <end position="131"/>
    </location>
</feature>
<evidence type="ECO:0000256" key="1">
    <source>
        <dbReference type="SAM" id="Phobius"/>
    </source>
</evidence>
<accession>A0A382KXD7</accession>
<protein>
    <recommendedName>
        <fullName evidence="2">Major facilitator superfamily (MFS) profile domain-containing protein</fullName>
    </recommendedName>
</protein>
<feature type="domain" description="Major facilitator superfamily (MFS) profile" evidence="2">
    <location>
        <begin position="22"/>
        <end position="386"/>
    </location>
</feature>
<feature type="transmembrane region" description="Helical" evidence="1">
    <location>
        <begin position="307"/>
        <end position="325"/>
    </location>
</feature>
<dbReference type="SUPFAM" id="SSF103473">
    <property type="entry name" value="MFS general substrate transporter"/>
    <property type="match status" value="1"/>
</dbReference>
<feature type="transmembrane region" description="Helical" evidence="1">
    <location>
        <begin position="51"/>
        <end position="68"/>
    </location>
</feature>
<feature type="transmembrane region" description="Helical" evidence="1">
    <location>
        <begin position="88"/>
        <end position="106"/>
    </location>
</feature>
<keyword evidence="1" id="KW-0812">Transmembrane</keyword>
<feature type="transmembrane region" description="Helical" evidence="1">
    <location>
        <begin position="247"/>
        <end position="268"/>
    </location>
</feature>
<dbReference type="PANTHER" id="PTHR11360">
    <property type="entry name" value="MONOCARBOXYLATE TRANSPORTER"/>
    <property type="match status" value="1"/>
</dbReference>
<feature type="transmembrane region" description="Helical" evidence="1">
    <location>
        <begin position="331"/>
        <end position="352"/>
    </location>
</feature>
<feature type="transmembrane region" description="Helical" evidence="1">
    <location>
        <begin position="176"/>
        <end position="196"/>
    </location>
</feature>
<dbReference type="InterPro" id="IPR036259">
    <property type="entry name" value="MFS_trans_sf"/>
</dbReference>
<dbReference type="InterPro" id="IPR011701">
    <property type="entry name" value="MFS"/>
</dbReference>
<reference evidence="3" key="1">
    <citation type="submission" date="2018-05" db="EMBL/GenBank/DDBJ databases">
        <authorList>
            <person name="Lanie J.A."/>
            <person name="Ng W.-L."/>
            <person name="Kazmierczak K.M."/>
            <person name="Andrzejewski T.M."/>
            <person name="Davidsen T.M."/>
            <person name="Wayne K.J."/>
            <person name="Tettelin H."/>
            <person name="Glass J.I."/>
            <person name="Rusch D."/>
            <person name="Podicherti R."/>
            <person name="Tsui H.-C.T."/>
            <person name="Winkler M.E."/>
        </authorList>
    </citation>
    <scope>NUCLEOTIDE SEQUENCE</scope>
</reference>
<evidence type="ECO:0000259" key="2">
    <source>
        <dbReference type="PROSITE" id="PS50850"/>
    </source>
</evidence>
<keyword evidence="1" id="KW-1133">Transmembrane helix</keyword>
<proteinExistence type="predicted"/>
<gene>
    <name evidence="3" type="ORF">METZ01_LOCUS281047</name>
</gene>
<organism evidence="3">
    <name type="scientific">marine metagenome</name>
    <dbReference type="NCBI Taxonomy" id="408172"/>
    <lineage>
        <taxon>unclassified sequences</taxon>
        <taxon>metagenomes</taxon>
        <taxon>ecological metagenomes</taxon>
    </lineage>
</organism>
<feature type="transmembrane region" description="Helical" evidence="1">
    <location>
        <begin position="274"/>
        <end position="295"/>
    </location>
</feature>
<sequence>MLNLSASRLPWGMHYSWVIVAILAIVQILATSISMAAGILVPPLTDPDGQFGWSVGTIVMGLATYYLVGAMTAPISGWLGDRYGARRMMFAGAVLYGSSMILMGFVQELWQFFIVFGVMLSITQSISMVPLMASISGWFRRRLGLGTGLLWAAGGVGTAIIAPLTGYLLENYGWQVTFWSLGIGGGTILLVLNTFLRNRPEDIGLKPYGAMDNDPLSAVRSAELEKLRVKVFNQHVRRTRAFWNLPAIHGLGCAGHGIVLIFSIPFAVSEGIGLTQAAVILTIISLVSISSRLLTPVLAERYGSKRIMASCLFTQGITVIILFWAHDLWTFYLFGALFGIGFGGEWTGYLVINRQYFGNGPMGTLYGSQMTGALLGHAITTALGGV</sequence>
<dbReference type="PANTHER" id="PTHR11360:SF290">
    <property type="entry name" value="MONOCARBOXYLATE MFS PERMEASE"/>
    <property type="match status" value="1"/>
</dbReference>
<dbReference type="InterPro" id="IPR050327">
    <property type="entry name" value="Proton-linked_MCT"/>
</dbReference>
<dbReference type="PROSITE" id="PS50850">
    <property type="entry name" value="MFS"/>
    <property type="match status" value="1"/>
</dbReference>
<dbReference type="InterPro" id="IPR020846">
    <property type="entry name" value="MFS_dom"/>
</dbReference>
<dbReference type="EMBL" id="UINC01082955">
    <property type="protein sequence ID" value="SVC28193.1"/>
    <property type="molecule type" value="Genomic_DNA"/>
</dbReference>
<feature type="non-terminal residue" evidence="3">
    <location>
        <position position="386"/>
    </location>
</feature>
<name>A0A382KXD7_9ZZZZ</name>
<keyword evidence="1" id="KW-0472">Membrane</keyword>